<accession>A0ABT5TVA5</accession>
<evidence type="ECO:0000313" key="9">
    <source>
        <dbReference type="Proteomes" id="UP001165561"/>
    </source>
</evidence>
<keyword evidence="6" id="KW-0046">Antibiotic resistance</keyword>
<proteinExistence type="inferred from homology"/>
<dbReference type="Gene3D" id="3.40.710.10">
    <property type="entry name" value="DD-peptidase/beta-lactamase superfamily"/>
    <property type="match status" value="1"/>
</dbReference>
<evidence type="ECO:0000313" key="8">
    <source>
        <dbReference type="EMBL" id="MDD9205075.1"/>
    </source>
</evidence>
<dbReference type="EC" id="3.5.2.6" evidence="3"/>
<dbReference type="SUPFAM" id="SSF56601">
    <property type="entry name" value="beta-lactamase/transpeptidase-like"/>
    <property type="match status" value="1"/>
</dbReference>
<dbReference type="InterPro" id="IPR012338">
    <property type="entry name" value="Beta-lactam/transpept-like"/>
</dbReference>
<evidence type="ECO:0000256" key="5">
    <source>
        <dbReference type="ARBA" id="ARBA00022801"/>
    </source>
</evidence>
<dbReference type="EMBL" id="JARACI010000244">
    <property type="protein sequence ID" value="MDD9205075.1"/>
    <property type="molecule type" value="Genomic_DNA"/>
</dbReference>
<dbReference type="PANTHER" id="PTHR30627">
    <property type="entry name" value="PEPTIDOGLYCAN D,D-TRANSPEPTIDASE"/>
    <property type="match status" value="1"/>
</dbReference>
<dbReference type="InterPro" id="IPR005311">
    <property type="entry name" value="PBP_dimer"/>
</dbReference>
<comment type="caution">
    <text evidence="8">The sequence shown here is derived from an EMBL/GenBank/DDBJ whole genome shotgun (WGS) entry which is preliminary data.</text>
</comment>
<feature type="domain" description="Penicillin-binding protein dimerisation" evidence="7">
    <location>
        <begin position="29"/>
        <end position="102"/>
    </location>
</feature>
<comment type="catalytic activity">
    <reaction evidence="1">
        <text>a beta-lactam + H2O = a substituted beta-amino acid</text>
        <dbReference type="Rhea" id="RHEA:20401"/>
        <dbReference type="ChEBI" id="CHEBI:15377"/>
        <dbReference type="ChEBI" id="CHEBI:35627"/>
        <dbReference type="ChEBI" id="CHEBI:140347"/>
        <dbReference type="EC" id="3.5.2.6"/>
    </reaction>
</comment>
<protein>
    <recommendedName>
        <fullName evidence="3">beta-lactamase</fullName>
        <ecNumber evidence="3">3.5.2.6</ecNumber>
    </recommendedName>
</protein>
<sequence>MAAAGPSAFVEAIVVRTGSDVVDLAEVEILPGARALPDELPLAPTAAFARPVLGTAGEATQEIVAESDGAVAPGDLVGLSGLQRQYDELLRGTPGIRIVRRQDGAPGEVLVETTARQGADLTVTLDVGLQQAAEEVLAQTETPSGLVALQPSTGAVLAAASGTGSGGFSTATLGQYAPGSTFKVVS</sequence>
<evidence type="ECO:0000256" key="3">
    <source>
        <dbReference type="ARBA" id="ARBA00012865"/>
    </source>
</evidence>
<gene>
    <name evidence="8" type="ORF">PU560_01180</name>
</gene>
<evidence type="ECO:0000256" key="4">
    <source>
        <dbReference type="ARBA" id="ARBA00022729"/>
    </source>
</evidence>
<evidence type="ECO:0000256" key="6">
    <source>
        <dbReference type="ARBA" id="ARBA00023251"/>
    </source>
</evidence>
<evidence type="ECO:0000256" key="1">
    <source>
        <dbReference type="ARBA" id="ARBA00001526"/>
    </source>
</evidence>
<reference evidence="8" key="1">
    <citation type="submission" date="2023-02" db="EMBL/GenBank/DDBJ databases">
        <title>Georgenia sp.10Sc9-8, isolated from a soil sample collected from the Taklamakan desert.</title>
        <authorList>
            <person name="Liu S."/>
        </authorList>
    </citation>
    <scope>NUCLEOTIDE SEQUENCE</scope>
    <source>
        <strain evidence="8">10Sc9-8</strain>
    </source>
</reference>
<dbReference type="PANTHER" id="PTHR30627:SF6">
    <property type="entry name" value="BETA-LACTAMASE YBXI-RELATED"/>
    <property type="match status" value="1"/>
</dbReference>
<keyword evidence="5" id="KW-0378">Hydrolase</keyword>
<evidence type="ECO:0000259" key="7">
    <source>
        <dbReference type="Pfam" id="PF03717"/>
    </source>
</evidence>
<name>A0ABT5TVA5_9MICO</name>
<keyword evidence="4" id="KW-0732">Signal</keyword>
<evidence type="ECO:0000256" key="2">
    <source>
        <dbReference type="ARBA" id="ARBA00007898"/>
    </source>
</evidence>
<dbReference type="Gene3D" id="3.90.1310.10">
    <property type="entry name" value="Penicillin-binding protein 2a (Domain 2)"/>
    <property type="match status" value="1"/>
</dbReference>
<keyword evidence="9" id="KW-1185">Reference proteome</keyword>
<organism evidence="8 9">
    <name type="scientific">Georgenia halotolerans</name>
    <dbReference type="NCBI Taxonomy" id="3028317"/>
    <lineage>
        <taxon>Bacteria</taxon>
        <taxon>Bacillati</taxon>
        <taxon>Actinomycetota</taxon>
        <taxon>Actinomycetes</taxon>
        <taxon>Micrococcales</taxon>
        <taxon>Bogoriellaceae</taxon>
        <taxon>Georgenia</taxon>
    </lineage>
</organism>
<dbReference type="InterPro" id="IPR050515">
    <property type="entry name" value="Beta-lactam/transpept"/>
</dbReference>
<feature type="non-terminal residue" evidence="8">
    <location>
        <position position="186"/>
    </location>
</feature>
<dbReference type="Pfam" id="PF03717">
    <property type="entry name" value="PBP_dimer"/>
    <property type="match status" value="1"/>
</dbReference>
<comment type="similarity">
    <text evidence="2">Belongs to the class-D beta-lactamase family.</text>
</comment>
<dbReference type="Proteomes" id="UP001165561">
    <property type="component" value="Unassembled WGS sequence"/>
</dbReference>